<evidence type="ECO:0000256" key="2">
    <source>
        <dbReference type="ARBA" id="ARBA00022723"/>
    </source>
</evidence>
<keyword evidence="4 7" id="KW-0408">Iron</keyword>
<dbReference type="AlphaFoldDB" id="A0AAW1PKK3"/>
<dbReference type="PANTHER" id="PTHR10543">
    <property type="entry name" value="BETA-CAROTENE DIOXYGENASE"/>
    <property type="match status" value="1"/>
</dbReference>
<comment type="similarity">
    <text evidence="1">Belongs to the carotenoid oxygenase family.</text>
</comment>
<evidence type="ECO:0000313" key="9">
    <source>
        <dbReference type="Proteomes" id="UP001465755"/>
    </source>
</evidence>
<evidence type="ECO:0000256" key="3">
    <source>
        <dbReference type="ARBA" id="ARBA00023002"/>
    </source>
</evidence>
<evidence type="ECO:0000256" key="6">
    <source>
        <dbReference type="ARBA" id="ARBA00048709"/>
    </source>
</evidence>
<organism evidence="8 9">
    <name type="scientific">Symbiochloris irregularis</name>
    <dbReference type="NCBI Taxonomy" id="706552"/>
    <lineage>
        <taxon>Eukaryota</taxon>
        <taxon>Viridiplantae</taxon>
        <taxon>Chlorophyta</taxon>
        <taxon>core chlorophytes</taxon>
        <taxon>Trebouxiophyceae</taxon>
        <taxon>Trebouxiales</taxon>
        <taxon>Trebouxiaceae</taxon>
        <taxon>Symbiochloris</taxon>
    </lineage>
</organism>
<sequence>MRTGPNPYFVPRGDYHWFDGDGMLHACRIKSGQVSYCNKFVDTFRLTQEKRAGAALFMKLGDMQGISGICLMFLSSLQRRLGFTNNQHGAGTANTALVYHARKLMSLHEGDLPYAMQVLCNGLIESLGRVEFDGKVDHPFTAHPKLDPATGELFFIGYKLDSGQARLWYSALNPQGELMFDQSVQLKHAVMHHDFAITQNHALIIDHCLEFCGKAMVKEGTLPFRTNHQRNARIGVLPKRPKDPSSKGANVRWFELDQPLVFFHSVNAWEEQDGDIIRLFLCFYKHMDLSGKESTHPPAEVGEVRLNLRTGTSELRVLAPGVYGDFPRVPQHLIGQPSRFAYISTTIWPSSKPVMDGLAKYDLTKTTGDSVIGRLSFGPNHTGGEAFFVPSHTDPAQCSGEDDGYLVTFVHDMSASTKGSALVVYDAKTMSSTPVAHVPLPQRVPNGFHAHHMNEAEFYEHLQYSRSAGSKFASPL</sequence>
<keyword evidence="2 7" id="KW-0479">Metal-binding</keyword>
<dbReference type="GO" id="GO:0010436">
    <property type="term" value="F:carotenoid dioxygenase activity"/>
    <property type="evidence" value="ECO:0007669"/>
    <property type="project" value="TreeGrafter"/>
</dbReference>
<gene>
    <name evidence="8" type="ORF">WJX73_003304</name>
</gene>
<feature type="binding site" evidence="7">
    <location>
        <position position="449"/>
    </location>
    <ligand>
        <name>Fe cation</name>
        <dbReference type="ChEBI" id="CHEBI:24875"/>
        <note>catalytic</note>
    </ligand>
</feature>
<dbReference type="EMBL" id="JALJOQ010000023">
    <property type="protein sequence ID" value="KAK9808424.1"/>
    <property type="molecule type" value="Genomic_DNA"/>
</dbReference>
<evidence type="ECO:0000256" key="5">
    <source>
        <dbReference type="ARBA" id="ARBA00039084"/>
    </source>
</evidence>
<dbReference type="EC" id="1.14.99.n4" evidence="5"/>
<dbReference type="Pfam" id="PF03055">
    <property type="entry name" value="RPE65"/>
    <property type="match status" value="1"/>
</dbReference>
<keyword evidence="9" id="KW-1185">Reference proteome</keyword>
<evidence type="ECO:0000256" key="1">
    <source>
        <dbReference type="ARBA" id="ARBA00006787"/>
    </source>
</evidence>
<comment type="cofactor">
    <cofactor evidence="7">
        <name>Fe(2+)</name>
        <dbReference type="ChEBI" id="CHEBI:29033"/>
    </cofactor>
    <text evidence="7">Binds 1 Fe(2+) ion per subunit.</text>
</comment>
<evidence type="ECO:0000313" key="8">
    <source>
        <dbReference type="EMBL" id="KAK9808424.1"/>
    </source>
</evidence>
<evidence type="ECO:0000256" key="7">
    <source>
        <dbReference type="PIRSR" id="PIRSR604294-1"/>
    </source>
</evidence>
<dbReference type="InterPro" id="IPR004294">
    <property type="entry name" value="Carotenoid_Oase"/>
</dbReference>
<feature type="binding site" evidence="7">
    <location>
        <position position="143"/>
    </location>
    <ligand>
        <name>Fe cation</name>
        <dbReference type="ChEBI" id="CHEBI:24875"/>
        <note>catalytic</note>
    </ligand>
</feature>
<evidence type="ECO:0000256" key="4">
    <source>
        <dbReference type="ARBA" id="ARBA00023004"/>
    </source>
</evidence>
<proteinExistence type="inferred from homology"/>
<dbReference type="Proteomes" id="UP001465755">
    <property type="component" value="Unassembled WGS sequence"/>
</dbReference>
<feature type="binding site" evidence="7">
    <location>
        <position position="264"/>
    </location>
    <ligand>
        <name>Fe cation</name>
        <dbReference type="ChEBI" id="CHEBI:24875"/>
        <note>catalytic</note>
    </ligand>
</feature>
<name>A0AAW1PKK3_9CHLO</name>
<keyword evidence="3" id="KW-0560">Oxidoreductase</keyword>
<protein>
    <recommendedName>
        <fullName evidence="5">carotenoid 9,10-dioxygenase</fullName>
        <ecNumber evidence="5">1.14.99.n4</ecNumber>
    </recommendedName>
</protein>
<reference evidence="8 9" key="1">
    <citation type="journal article" date="2024" name="Nat. Commun.">
        <title>Phylogenomics reveals the evolutionary origins of lichenization in chlorophyte algae.</title>
        <authorList>
            <person name="Puginier C."/>
            <person name="Libourel C."/>
            <person name="Otte J."/>
            <person name="Skaloud P."/>
            <person name="Haon M."/>
            <person name="Grisel S."/>
            <person name="Petersen M."/>
            <person name="Berrin J.G."/>
            <person name="Delaux P.M."/>
            <person name="Dal Grande F."/>
            <person name="Keller J."/>
        </authorList>
    </citation>
    <scope>NUCLEOTIDE SEQUENCE [LARGE SCALE GENOMIC DNA]</scope>
    <source>
        <strain evidence="8 9">SAG 2036</strain>
    </source>
</reference>
<feature type="binding site" evidence="7">
    <location>
        <position position="193"/>
    </location>
    <ligand>
        <name>Fe cation</name>
        <dbReference type="ChEBI" id="CHEBI:24875"/>
        <note>catalytic</note>
    </ligand>
</feature>
<dbReference type="GO" id="GO:0046872">
    <property type="term" value="F:metal ion binding"/>
    <property type="evidence" value="ECO:0007669"/>
    <property type="project" value="UniProtKB-KW"/>
</dbReference>
<dbReference type="GO" id="GO:0009570">
    <property type="term" value="C:chloroplast stroma"/>
    <property type="evidence" value="ECO:0007669"/>
    <property type="project" value="TreeGrafter"/>
</dbReference>
<accession>A0AAW1PKK3</accession>
<dbReference type="GO" id="GO:0016121">
    <property type="term" value="P:carotene catabolic process"/>
    <property type="evidence" value="ECO:0007669"/>
    <property type="project" value="TreeGrafter"/>
</dbReference>
<comment type="catalytic activity">
    <reaction evidence="6">
        <text>all-trans-zeaxanthin + 2 O2 = 4,9-dimethyldodeca-2,4,6,8,10-pentaenedial + 2 (3R)-hydroxy-beta-ionone</text>
        <dbReference type="Rhea" id="RHEA:26393"/>
        <dbReference type="ChEBI" id="CHEBI:15379"/>
        <dbReference type="ChEBI" id="CHEBI:27547"/>
        <dbReference type="ChEBI" id="CHEBI:53171"/>
        <dbReference type="ChEBI" id="CHEBI:53173"/>
        <dbReference type="EC" id="1.14.99.n4"/>
    </reaction>
</comment>
<dbReference type="PANTHER" id="PTHR10543:SF89">
    <property type="entry name" value="CAROTENOID 9,10(9',10')-CLEAVAGE DIOXYGENASE 1"/>
    <property type="match status" value="1"/>
</dbReference>
<comment type="caution">
    <text evidence="8">The sequence shown here is derived from an EMBL/GenBank/DDBJ whole genome shotgun (WGS) entry which is preliminary data.</text>
</comment>